<feature type="region of interest" description="Disordered" evidence="1">
    <location>
        <begin position="1"/>
        <end position="24"/>
    </location>
</feature>
<evidence type="ECO:0000313" key="2">
    <source>
        <dbReference type="EMBL" id="KAF9475061.1"/>
    </source>
</evidence>
<dbReference type="AlphaFoldDB" id="A0A9P5YTW4"/>
<dbReference type="OrthoDB" id="3264586at2759"/>
<feature type="compositionally biased region" description="Basic residues" evidence="1">
    <location>
        <begin position="1"/>
        <end position="12"/>
    </location>
</feature>
<sequence>MPKSPNTKKRARKDSTNGSIRDTVSANVTLSNGVRQNLDHQSNKSTGHSAQFQAQKYALYAHARGATQEIVRSTTNVFDIVQAMLLEMQAQEIPFQKYHDDFRVVMNSSQESLDKLSKLYLLAWKTLGQQRAAKLEAASTMLVNNAPRRHEIMTEMSKKARQQLEQAKQEEKDAEDADKLIEHLKSLLRG</sequence>
<accession>A0A9P5YTW4</accession>
<dbReference type="Proteomes" id="UP000807469">
    <property type="component" value="Unassembled WGS sequence"/>
</dbReference>
<protein>
    <submittedName>
        <fullName evidence="2">Uncharacterized protein</fullName>
    </submittedName>
</protein>
<gene>
    <name evidence="2" type="ORF">BDN70DRAFT_884174</name>
</gene>
<organism evidence="2 3">
    <name type="scientific">Pholiota conissans</name>
    <dbReference type="NCBI Taxonomy" id="109636"/>
    <lineage>
        <taxon>Eukaryota</taxon>
        <taxon>Fungi</taxon>
        <taxon>Dikarya</taxon>
        <taxon>Basidiomycota</taxon>
        <taxon>Agaricomycotina</taxon>
        <taxon>Agaricomycetes</taxon>
        <taxon>Agaricomycetidae</taxon>
        <taxon>Agaricales</taxon>
        <taxon>Agaricineae</taxon>
        <taxon>Strophariaceae</taxon>
        <taxon>Pholiota</taxon>
    </lineage>
</organism>
<comment type="caution">
    <text evidence="2">The sequence shown here is derived from an EMBL/GenBank/DDBJ whole genome shotgun (WGS) entry which is preliminary data.</text>
</comment>
<evidence type="ECO:0000256" key="1">
    <source>
        <dbReference type="SAM" id="MobiDB-lite"/>
    </source>
</evidence>
<dbReference type="EMBL" id="MU155349">
    <property type="protein sequence ID" value="KAF9475061.1"/>
    <property type="molecule type" value="Genomic_DNA"/>
</dbReference>
<proteinExistence type="predicted"/>
<keyword evidence="3" id="KW-1185">Reference proteome</keyword>
<name>A0A9P5YTW4_9AGAR</name>
<reference evidence="2" key="1">
    <citation type="submission" date="2020-11" db="EMBL/GenBank/DDBJ databases">
        <authorList>
            <consortium name="DOE Joint Genome Institute"/>
            <person name="Ahrendt S."/>
            <person name="Riley R."/>
            <person name="Andreopoulos W."/>
            <person name="Labutti K."/>
            <person name="Pangilinan J."/>
            <person name="Ruiz-Duenas F.J."/>
            <person name="Barrasa J.M."/>
            <person name="Sanchez-Garcia M."/>
            <person name="Camarero S."/>
            <person name="Miyauchi S."/>
            <person name="Serrano A."/>
            <person name="Linde D."/>
            <person name="Babiker R."/>
            <person name="Drula E."/>
            <person name="Ayuso-Fernandez I."/>
            <person name="Pacheco R."/>
            <person name="Padilla G."/>
            <person name="Ferreira P."/>
            <person name="Barriuso J."/>
            <person name="Kellner H."/>
            <person name="Castanera R."/>
            <person name="Alfaro M."/>
            <person name="Ramirez L."/>
            <person name="Pisabarro A.G."/>
            <person name="Kuo A."/>
            <person name="Tritt A."/>
            <person name="Lipzen A."/>
            <person name="He G."/>
            <person name="Yan M."/>
            <person name="Ng V."/>
            <person name="Cullen D."/>
            <person name="Martin F."/>
            <person name="Rosso M.-N."/>
            <person name="Henrissat B."/>
            <person name="Hibbett D."/>
            <person name="Martinez A.T."/>
            <person name="Grigoriev I.V."/>
        </authorList>
    </citation>
    <scope>NUCLEOTIDE SEQUENCE</scope>
    <source>
        <strain evidence="2">CIRM-BRFM 674</strain>
    </source>
</reference>
<feature type="region of interest" description="Disordered" evidence="1">
    <location>
        <begin position="158"/>
        <end position="178"/>
    </location>
</feature>
<evidence type="ECO:0000313" key="3">
    <source>
        <dbReference type="Proteomes" id="UP000807469"/>
    </source>
</evidence>
<feature type="compositionally biased region" description="Basic and acidic residues" evidence="1">
    <location>
        <begin position="167"/>
        <end position="178"/>
    </location>
</feature>